<comment type="catalytic activity">
    <reaction evidence="1">
        <text>inosine + phosphate = alpha-D-ribose 1-phosphate + hypoxanthine</text>
        <dbReference type="Rhea" id="RHEA:27646"/>
        <dbReference type="ChEBI" id="CHEBI:17368"/>
        <dbReference type="ChEBI" id="CHEBI:17596"/>
        <dbReference type="ChEBI" id="CHEBI:43474"/>
        <dbReference type="ChEBI" id="CHEBI:57720"/>
        <dbReference type="EC" id="2.4.2.1"/>
    </reaction>
    <physiologicalReaction direction="left-to-right" evidence="1">
        <dbReference type="Rhea" id="RHEA:27647"/>
    </physiologicalReaction>
</comment>
<dbReference type="InterPro" id="IPR011324">
    <property type="entry name" value="Cytotoxic_necrot_fac-like_cat"/>
</dbReference>
<comment type="caution">
    <text evidence="11">The sequence shown here is derived from an EMBL/GenBank/DDBJ whole genome shotgun (WGS) entry which is preliminary data.</text>
</comment>
<dbReference type="PANTHER" id="PTHR30616:SF2">
    <property type="entry name" value="PURINE NUCLEOSIDE PHOSPHORYLASE LACC1"/>
    <property type="match status" value="1"/>
</dbReference>
<comment type="catalytic activity">
    <reaction evidence="8">
        <text>adenosine + phosphate = alpha-D-ribose 1-phosphate + adenine</text>
        <dbReference type="Rhea" id="RHEA:27642"/>
        <dbReference type="ChEBI" id="CHEBI:16335"/>
        <dbReference type="ChEBI" id="CHEBI:16708"/>
        <dbReference type="ChEBI" id="CHEBI:43474"/>
        <dbReference type="ChEBI" id="CHEBI:57720"/>
        <dbReference type="EC" id="2.4.2.1"/>
    </reaction>
    <physiologicalReaction direction="left-to-right" evidence="8">
        <dbReference type="Rhea" id="RHEA:27643"/>
    </physiologicalReaction>
</comment>
<evidence type="ECO:0000256" key="3">
    <source>
        <dbReference type="ARBA" id="ARBA00022679"/>
    </source>
</evidence>
<dbReference type="InterPro" id="IPR003730">
    <property type="entry name" value="Cu_polyphenol_OxRdtase"/>
</dbReference>
<keyword evidence="3" id="KW-0808">Transferase</keyword>
<evidence type="ECO:0000256" key="8">
    <source>
        <dbReference type="ARBA" id="ARBA00048968"/>
    </source>
</evidence>
<evidence type="ECO:0000256" key="7">
    <source>
        <dbReference type="ARBA" id="ARBA00047989"/>
    </source>
</evidence>
<evidence type="ECO:0000313" key="11">
    <source>
        <dbReference type="EMBL" id="GAA0352906.1"/>
    </source>
</evidence>
<dbReference type="PANTHER" id="PTHR30616">
    <property type="entry name" value="UNCHARACTERIZED PROTEIN YFIH"/>
    <property type="match status" value="1"/>
</dbReference>
<evidence type="ECO:0000256" key="9">
    <source>
        <dbReference type="ARBA" id="ARBA00049893"/>
    </source>
</evidence>
<organism evidence="11 12">
    <name type="scientific">Bowmanella denitrificans</name>
    <dbReference type="NCBI Taxonomy" id="366582"/>
    <lineage>
        <taxon>Bacteria</taxon>
        <taxon>Pseudomonadati</taxon>
        <taxon>Pseudomonadota</taxon>
        <taxon>Gammaproteobacteria</taxon>
        <taxon>Alteromonadales</taxon>
        <taxon>Alteromonadaceae</taxon>
        <taxon>Bowmanella</taxon>
    </lineage>
</organism>
<evidence type="ECO:0000256" key="10">
    <source>
        <dbReference type="RuleBase" id="RU361274"/>
    </source>
</evidence>
<evidence type="ECO:0000256" key="6">
    <source>
        <dbReference type="ARBA" id="ARBA00022833"/>
    </source>
</evidence>
<evidence type="ECO:0000256" key="1">
    <source>
        <dbReference type="ARBA" id="ARBA00000553"/>
    </source>
</evidence>
<keyword evidence="6" id="KW-0862">Zinc</keyword>
<comment type="catalytic activity">
    <reaction evidence="9">
        <text>S-methyl-5'-thioadenosine + phosphate = 5-(methylsulfanyl)-alpha-D-ribose 1-phosphate + adenine</text>
        <dbReference type="Rhea" id="RHEA:11852"/>
        <dbReference type="ChEBI" id="CHEBI:16708"/>
        <dbReference type="ChEBI" id="CHEBI:17509"/>
        <dbReference type="ChEBI" id="CHEBI:43474"/>
        <dbReference type="ChEBI" id="CHEBI:58533"/>
        <dbReference type="EC" id="2.4.2.28"/>
    </reaction>
    <physiologicalReaction direction="left-to-right" evidence="9">
        <dbReference type="Rhea" id="RHEA:11853"/>
    </physiologicalReaction>
</comment>
<dbReference type="EMBL" id="BAAAEI010000007">
    <property type="protein sequence ID" value="GAA0352906.1"/>
    <property type="molecule type" value="Genomic_DNA"/>
</dbReference>
<dbReference type="Proteomes" id="UP001501757">
    <property type="component" value="Unassembled WGS sequence"/>
</dbReference>
<dbReference type="Pfam" id="PF02578">
    <property type="entry name" value="Cu-oxidase_4"/>
    <property type="match status" value="1"/>
</dbReference>
<dbReference type="CDD" id="cd16833">
    <property type="entry name" value="YfiH"/>
    <property type="match status" value="1"/>
</dbReference>
<evidence type="ECO:0000313" key="12">
    <source>
        <dbReference type="Proteomes" id="UP001501757"/>
    </source>
</evidence>
<keyword evidence="4" id="KW-0479">Metal-binding</keyword>
<dbReference type="NCBIfam" id="TIGR00726">
    <property type="entry name" value="peptidoglycan editing factor PgeF"/>
    <property type="match status" value="1"/>
</dbReference>
<evidence type="ECO:0000256" key="2">
    <source>
        <dbReference type="ARBA" id="ARBA00007353"/>
    </source>
</evidence>
<dbReference type="InterPro" id="IPR038371">
    <property type="entry name" value="Cu_polyphenol_OxRdtase_sf"/>
</dbReference>
<sequence length="237" mass="25516">MFILPDWPAPKRVQAISTTRQGGVSKAPFDSLNLGLHVGDKAADVLANRQQLPHFEQIVWLNQVHGNDVHSLHAGSLQNVSADASIASEAGVTCAVMTADCLPVLFCHRRGLAVGAAHAGWRGLAAGVLENTLTALPGDAGDYLAWLGPAIGAPAFEVGEEVRAAFAQDAAAFQQTNNKGKYLADIYQLARARLTRIGVTSIFGGEYCTYQQPTRFFSYRRDGQTGRMASLIWLEDH</sequence>
<protein>
    <recommendedName>
        <fullName evidence="10">Purine nucleoside phosphorylase</fullName>
    </recommendedName>
</protein>
<comment type="similarity">
    <text evidence="2 10">Belongs to the purine nucleoside phosphorylase YfiH/LACC1 family.</text>
</comment>
<comment type="catalytic activity">
    <reaction evidence="7">
        <text>adenosine + H2O + H(+) = inosine + NH4(+)</text>
        <dbReference type="Rhea" id="RHEA:24408"/>
        <dbReference type="ChEBI" id="CHEBI:15377"/>
        <dbReference type="ChEBI" id="CHEBI:15378"/>
        <dbReference type="ChEBI" id="CHEBI:16335"/>
        <dbReference type="ChEBI" id="CHEBI:17596"/>
        <dbReference type="ChEBI" id="CHEBI:28938"/>
        <dbReference type="EC" id="3.5.4.4"/>
    </reaction>
    <physiologicalReaction direction="left-to-right" evidence="7">
        <dbReference type="Rhea" id="RHEA:24409"/>
    </physiologicalReaction>
</comment>
<dbReference type="SUPFAM" id="SSF64438">
    <property type="entry name" value="CNF1/YfiH-like putative cysteine hydrolases"/>
    <property type="match status" value="1"/>
</dbReference>
<reference evidence="12" key="1">
    <citation type="journal article" date="2019" name="Int. J. Syst. Evol. Microbiol.">
        <title>The Global Catalogue of Microorganisms (GCM) 10K type strain sequencing project: providing services to taxonomists for standard genome sequencing and annotation.</title>
        <authorList>
            <consortium name="The Broad Institute Genomics Platform"/>
            <consortium name="The Broad Institute Genome Sequencing Center for Infectious Disease"/>
            <person name="Wu L."/>
            <person name="Ma J."/>
        </authorList>
    </citation>
    <scope>NUCLEOTIDE SEQUENCE [LARGE SCALE GENOMIC DNA]</scope>
    <source>
        <strain evidence="12">JCM 13378</strain>
    </source>
</reference>
<proteinExistence type="inferred from homology"/>
<evidence type="ECO:0000256" key="4">
    <source>
        <dbReference type="ARBA" id="ARBA00022723"/>
    </source>
</evidence>
<accession>A0ABP3GV98</accession>
<name>A0ABP3GV98_9ALTE</name>
<gene>
    <name evidence="11" type="primary">pgeF</name>
    <name evidence="11" type="ORF">GCM10009092_16520</name>
</gene>
<keyword evidence="12" id="KW-1185">Reference proteome</keyword>
<dbReference type="Gene3D" id="3.60.140.10">
    <property type="entry name" value="CNF1/YfiH-like putative cysteine hydrolases"/>
    <property type="match status" value="1"/>
</dbReference>
<keyword evidence="5" id="KW-0378">Hydrolase</keyword>
<evidence type="ECO:0000256" key="5">
    <source>
        <dbReference type="ARBA" id="ARBA00022801"/>
    </source>
</evidence>
<dbReference type="RefSeq" id="WP_343844101.1">
    <property type="nucleotide sequence ID" value="NZ_BAAAEI010000007.1"/>
</dbReference>